<keyword evidence="3 6" id="KW-0547">Nucleotide-binding</keyword>
<dbReference type="STRING" id="1033810.HLPCO_001395"/>
<evidence type="ECO:0000313" key="11">
    <source>
        <dbReference type="Proteomes" id="UP000005707"/>
    </source>
</evidence>
<dbReference type="Gene3D" id="6.10.250.2860">
    <property type="match status" value="1"/>
</dbReference>
<reference evidence="10 11" key="1">
    <citation type="journal article" date="2011" name="J. Bacteriol.">
        <title>Genome sequence of Haloplasma contractile, an unusual contractile bacterium from a deep-sea anoxic brine lake.</title>
        <authorList>
            <person name="Antunes A."/>
            <person name="Alam I."/>
            <person name="El Dorry H."/>
            <person name="Siam R."/>
            <person name="Robertson A."/>
            <person name="Bajic V.B."/>
            <person name="Stingl U."/>
        </authorList>
    </citation>
    <scope>NUCLEOTIDE SEQUENCE [LARGE SCALE GENOMIC DNA]</scope>
    <source>
        <strain evidence="10 11">SSD-17B</strain>
    </source>
</reference>
<dbReference type="InterPro" id="IPR032305">
    <property type="entry name" value="GTP-bd_M"/>
</dbReference>
<dbReference type="PANTHER" id="PTHR10229:SF4">
    <property type="entry name" value="GTPASE HFLX"/>
    <property type="match status" value="1"/>
</dbReference>
<dbReference type="InterPro" id="IPR027417">
    <property type="entry name" value="P-loop_NTPase"/>
</dbReference>
<feature type="binding site" evidence="7">
    <location>
        <begin position="258"/>
        <end position="261"/>
    </location>
    <ligand>
        <name>GTP</name>
        <dbReference type="ChEBI" id="CHEBI:37565"/>
    </ligand>
</feature>
<dbReference type="PRINTS" id="PR00326">
    <property type="entry name" value="GTP1OBG"/>
</dbReference>
<feature type="binding site" evidence="8">
    <location>
        <position position="211"/>
    </location>
    <ligand>
        <name>Mg(2+)</name>
        <dbReference type="ChEBI" id="CHEBI:18420"/>
    </ligand>
</feature>
<comment type="subunit">
    <text evidence="6">Monomer. Associates with the 50S ribosomal subunit.</text>
</comment>
<feature type="binding site" evidence="8">
    <location>
        <position position="238"/>
    </location>
    <ligand>
        <name>Mg(2+)</name>
        <dbReference type="ChEBI" id="CHEBI:18420"/>
    </ligand>
</feature>
<dbReference type="GO" id="GO:0043022">
    <property type="term" value="F:ribosome binding"/>
    <property type="evidence" value="ECO:0007669"/>
    <property type="project" value="TreeGrafter"/>
</dbReference>
<feature type="binding site" evidence="7">
    <location>
        <begin position="324"/>
        <end position="327"/>
    </location>
    <ligand>
        <name>GTP</name>
        <dbReference type="ChEBI" id="CHEBI:37565"/>
    </ligand>
</feature>
<dbReference type="CDD" id="cd01878">
    <property type="entry name" value="HflX"/>
    <property type="match status" value="1"/>
</dbReference>
<evidence type="ECO:0000256" key="6">
    <source>
        <dbReference type="HAMAP-Rule" id="MF_00900"/>
    </source>
</evidence>
<name>U2FMN0_9MOLU</name>
<comment type="subcellular location">
    <subcellularLocation>
        <location evidence="6">Cytoplasm</location>
    </subcellularLocation>
    <text evidence="6">May associate with membranes.</text>
</comment>
<evidence type="ECO:0000256" key="5">
    <source>
        <dbReference type="ARBA" id="ARBA00023134"/>
    </source>
</evidence>
<dbReference type="PANTHER" id="PTHR10229">
    <property type="entry name" value="GTP-BINDING PROTEIN HFLX"/>
    <property type="match status" value="1"/>
</dbReference>
<feature type="domain" description="Hflx-type G" evidence="9">
    <location>
        <begin position="198"/>
        <end position="364"/>
    </location>
</feature>
<dbReference type="Pfam" id="PF01926">
    <property type="entry name" value="MMR_HSR1"/>
    <property type="match status" value="1"/>
</dbReference>
<dbReference type="InterPro" id="IPR006073">
    <property type="entry name" value="GTP-bd"/>
</dbReference>
<keyword evidence="10" id="KW-0012">Acyltransferase</keyword>
<dbReference type="Pfam" id="PF13167">
    <property type="entry name" value="GTP-bdg_N"/>
    <property type="match status" value="1"/>
</dbReference>
<sequence length="417" mass="47698">MNELERVLLVGVNSNQYSSDQEFIYTMEELENLAVSCELEVKDVVTQNLSQIVAATYIGSGKLIEIKQYVLSDEIDTVVFNDELTPTQLRNIQEEIPCKVIDRTTLILDIFARRAKTKEAILQVEIAQLRYLLPRLSSLHDDFSRQEGRIGSRGPGEKKIELSRRRIESQIDFLNKKLKEIAEKRKIQRSLRKRNKIPVVALVGYTNAGKSTVLNSLIGYSKNEEEKLVFSHNMLFATLETTTRKIILENNKRFLVTDTVGFVSKLPHHLIKAFRSTLEEVIEADLILHVIDSSNSNHTKQEQVTNQVLTELGVKDTPVVKVYNKIDQAENDIVSSEGIHISAKKNINIDSLISLLETHLFEHYRKINMLIPYTEGQVFNVLKEQATLIDYSYEDNGIKVYVEADEQLLGKYNDFVI</sequence>
<evidence type="ECO:0000256" key="2">
    <source>
        <dbReference type="ARBA" id="ARBA00022723"/>
    </source>
</evidence>
<gene>
    <name evidence="6" type="primary">hflX</name>
    <name evidence="10" type="ORF">HLPCO_001395</name>
</gene>
<evidence type="ECO:0000256" key="1">
    <source>
        <dbReference type="ARBA" id="ARBA00022490"/>
    </source>
</evidence>
<proteinExistence type="inferred from homology"/>
<keyword evidence="10" id="KW-0808">Transferase</keyword>
<dbReference type="Gene3D" id="3.40.50.300">
    <property type="entry name" value="P-loop containing nucleotide triphosphate hydrolases"/>
    <property type="match status" value="1"/>
</dbReference>
<dbReference type="FunCoup" id="U2FMN0">
    <property type="interactions" value="332"/>
</dbReference>
<keyword evidence="5 6" id="KW-0342">GTP-binding</keyword>
<evidence type="ECO:0000256" key="3">
    <source>
        <dbReference type="ARBA" id="ARBA00022741"/>
    </source>
</evidence>
<dbReference type="OrthoDB" id="9812272at2"/>
<dbReference type="Pfam" id="PF16360">
    <property type="entry name" value="GTP-bdg_M"/>
    <property type="match status" value="1"/>
</dbReference>
<evidence type="ECO:0000259" key="9">
    <source>
        <dbReference type="PROSITE" id="PS51705"/>
    </source>
</evidence>
<dbReference type="SUPFAM" id="SSF52540">
    <property type="entry name" value="P-loop containing nucleoside triphosphate hydrolases"/>
    <property type="match status" value="1"/>
</dbReference>
<dbReference type="InParanoid" id="U2FMN0"/>
<keyword evidence="1 6" id="KW-0963">Cytoplasm</keyword>
<dbReference type="FunFam" id="3.40.50.11060:FF:000001">
    <property type="entry name" value="GTPase HflX"/>
    <property type="match status" value="1"/>
</dbReference>
<dbReference type="InterPro" id="IPR042108">
    <property type="entry name" value="GTPase_HflX_N_sf"/>
</dbReference>
<dbReference type="GO" id="GO:0003924">
    <property type="term" value="F:GTPase activity"/>
    <property type="evidence" value="ECO:0007669"/>
    <property type="project" value="UniProtKB-UniRule"/>
</dbReference>
<reference evidence="10 11" key="2">
    <citation type="journal article" date="2013" name="PLoS ONE">
        <title>INDIGO - INtegrated Data Warehouse of MIcrobial GenOmes with Examples from the Red Sea Extremophiles.</title>
        <authorList>
            <person name="Alam I."/>
            <person name="Antunes A."/>
            <person name="Kamau A.A."/>
            <person name="Ba Alawi W."/>
            <person name="Kalkatawi M."/>
            <person name="Stingl U."/>
            <person name="Bajic V.B."/>
        </authorList>
    </citation>
    <scope>NUCLEOTIDE SEQUENCE [LARGE SCALE GENOMIC DNA]</scope>
    <source>
        <strain evidence="10 11">SSD-17B</strain>
    </source>
</reference>
<comment type="cofactor">
    <cofactor evidence="8">
        <name>Mg(2+)</name>
        <dbReference type="ChEBI" id="CHEBI:18420"/>
    </cofactor>
</comment>
<comment type="similarity">
    <text evidence="6">Belongs to the TRAFAC class OBG-HflX-like GTPase superfamily. HflX GTPase family.</text>
</comment>
<feature type="binding site" evidence="7">
    <location>
        <begin position="342"/>
        <end position="344"/>
    </location>
    <ligand>
        <name>GTP</name>
        <dbReference type="ChEBI" id="CHEBI:37565"/>
    </ligand>
</feature>
<dbReference type="EMBL" id="AFNU02000004">
    <property type="protein sequence ID" value="ERJ12409.1"/>
    <property type="molecule type" value="Genomic_DNA"/>
</dbReference>
<dbReference type="Proteomes" id="UP000005707">
    <property type="component" value="Unassembled WGS sequence"/>
</dbReference>
<feature type="binding site" evidence="7">
    <location>
        <begin position="204"/>
        <end position="211"/>
    </location>
    <ligand>
        <name>GTP</name>
        <dbReference type="ChEBI" id="CHEBI:37565"/>
    </ligand>
</feature>
<dbReference type="GO" id="GO:0005525">
    <property type="term" value="F:GTP binding"/>
    <property type="evidence" value="ECO:0007669"/>
    <property type="project" value="UniProtKB-UniRule"/>
</dbReference>
<accession>U2FMN0</accession>
<protein>
    <recommendedName>
        <fullName evidence="6">GTPase HflX</fullName>
    </recommendedName>
    <alternativeName>
        <fullName evidence="6">GTP-binding protein HflX</fullName>
    </alternativeName>
</protein>
<evidence type="ECO:0000256" key="8">
    <source>
        <dbReference type="PIRSR" id="PIRSR006809-2"/>
    </source>
</evidence>
<keyword evidence="4 8" id="KW-0460">Magnesium</keyword>
<dbReference type="InterPro" id="IPR016496">
    <property type="entry name" value="GTPase_HflX"/>
</dbReference>
<dbReference type="GO" id="GO:0046872">
    <property type="term" value="F:metal ion binding"/>
    <property type="evidence" value="ECO:0007669"/>
    <property type="project" value="UniProtKB-KW"/>
</dbReference>
<dbReference type="Gene3D" id="3.40.50.11060">
    <property type="entry name" value="GTPase HflX, N-terminal domain"/>
    <property type="match status" value="1"/>
</dbReference>
<dbReference type="HAMAP" id="MF_00900">
    <property type="entry name" value="GTPase_HflX"/>
    <property type="match status" value="1"/>
</dbReference>
<dbReference type="InterPro" id="IPR025121">
    <property type="entry name" value="GTPase_HflX_N"/>
</dbReference>
<dbReference type="PROSITE" id="PS51705">
    <property type="entry name" value="G_HFLX"/>
    <property type="match status" value="1"/>
</dbReference>
<dbReference type="GO" id="GO:0016746">
    <property type="term" value="F:acyltransferase activity"/>
    <property type="evidence" value="ECO:0007669"/>
    <property type="project" value="UniProtKB-KW"/>
</dbReference>
<keyword evidence="2 8" id="KW-0479">Metal-binding</keyword>
<comment type="function">
    <text evidence="6">GTPase that associates with the 50S ribosomal subunit and may have a role during protein synthesis or ribosome biogenesis.</text>
</comment>
<dbReference type="PIRSF" id="PIRSF006809">
    <property type="entry name" value="GTP-binding_hflX_prd"/>
    <property type="match status" value="1"/>
</dbReference>
<dbReference type="eggNOG" id="COG2262">
    <property type="taxonomic scope" value="Bacteria"/>
</dbReference>
<evidence type="ECO:0000313" key="10">
    <source>
        <dbReference type="EMBL" id="ERJ12409.1"/>
    </source>
</evidence>
<dbReference type="RefSeq" id="WP_008825014.1">
    <property type="nucleotide sequence ID" value="NZ_AFNU02000004.1"/>
</dbReference>
<dbReference type="AlphaFoldDB" id="U2FMN0"/>
<comment type="caution">
    <text evidence="10">The sequence shown here is derived from an EMBL/GenBank/DDBJ whole genome shotgun (WGS) entry which is preliminary data.</text>
</comment>
<dbReference type="InterPro" id="IPR030394">
    <property type="entry name" value="G_HFLX_dom"/>
</dbReference>
<evidence type="ECO:0000256" key="4">
    <source>
        <dbReference type="ARBA" id="ARBA00022842"/>
    </source>
</evidence>
<organism evidence="10 11">
    <name type="scientific">Haloplasma contractile SSD-17B</name>
    <dbReference type="NCBI Taxonomy" id="1033810"/>
    <lineage>
        <taxon>Bacteria</taxon>
        <taxon>Bacillati</taxon>
        <taxon>Mycoplasmatota</taxon>
        <taxon>Mollicutes</taxon>
        <taxon>Haloplasmatales</taxon>
        <taxon>Haloplasmataceae</taxon>
        <taxon>Haloplasma</taxon>
    </lineage>
</organism>
<evidence type="ECO:0000256" key="7">
    <source>
        <dbReference type="PIRSR" id="PIRSR006809-1"/>
    </source>
</evidence>
<dbReference type="GO" id="GO:0005737">
    <property type="term" value="C:cytoplasm"/>
    <property type="evidence" value="ECO:0007669"/>
    <property type="project" value="UniProtKB-SubCell"/>
</dbReference>
<dbReference type="NCBIfam" id="TIGR03156">
    <property type="entry name" value="GTP_HflX"/>
    <property type="match status" value="1"/>
</dbReference>
<keyword evidence="11" id="KW-1185">Reference proteome</keyword>